<gene>
    <name evidence="11" type="ORF">B9T62_26910</name>
</gene>
<dbReference type="AlphaFoldDB" id="A0A2Z2KDM1"/>
<evidence type="ECO:0000259" key="10">
    <source>
        <dbReference type="PROSITE" id="PS51755"/>
    </source>
</evidence>
<dbReference type="GO" id="GO:0006355">
    <property type="term" value="P:regulation of DNA-templated transcription"/>
    <property type="evidence" value="ECO:0007669"/>
    <property type="project" value="InterPro"/>
</dbReference>
<comment type="subcellular location">
    <subcellularLocation>
        <location evidence="1">Cytoplasm</location>
    </subcellularLocation>
</comment>
<evidence type="ECO:0000256" key="1">
    <source>
        <dbReference type="ARBA" id="ARBA00004496"/>
    </source>
</evidence>
<keyword evidence="5 8" id="KW-0238">DNA-binding</keyword>
<evidence type="ECO:0000256" key="2">
    <source>
        <dbReference type="ARBA" id="ARBA00022553"/>
    </source>
</evidence>
<dbReference type="PROSITE" id="PS51755">
    <property type="entry name" value="OMPR_PHOB"/>
    <property type="match status" value="1"/>
</dbReference>
<dbReference type="Gene3D" id="6.10.250.690">
    <property type="match status" value="1"/>
</dbReference>
<evidence type="ECO:0000256" key="3">
    <source>
        <dbReference type="ARBA" id="ARBA00023012"/>
    </source>
</evidence>
<feature type="domain" description="OmpR/PhoB-type" evidence="10">
    <location>
        <begin position="125"/>
        <end position="224"/>
    </location>
</feature>
<dbReference type="Gene3D" id="3.40.50.2300">
    <property type="match status" value="1"/>
</dbReference>
<organism evidence="11 12">
    <name type="scientific">Paenibacillus donghaensis</name>
    <dbReference type="NCBI Taxonomy" id="414771"/>
    <lineage>
        <taxon>Bacteria</taxon>
        <taxon>Bacillati</taxon>
        <taxon>Bacillota</taxon>
        <taxon>Bacilli</taxon>
        <taxon>Bacillales</taxon>
        <taxon>Paenibacillaceae</taxon>
        <taxon>Paenibacillus</taxon>
    </lineage>
</organism>
<dbReference type="PANTHER" id="PTHR48111:SF2">
    <property type="entry name" value="RESPONSE REGULATOR SAER"/>
    <property type="match status" value="1"/>
</dbReference>
<feature type="modified residue" description="4-aspartylphosphate" evidence="7">
    <location>
        <position position="52"/>
    </location>
</feature>
<dbReference type="SMART" id="SM00448">
    <property type="entry name" value="REC"/>
    <property type="match status" value="1"/>
</dbReference>
<dbReference type="FunFam" id="1.10.10.10:FF:000018">
    <property type="entry name" value="DNA-binding response regulator ResD"/>
    <property type="match status" value="1"/>
</dbReference>
<evidence type="ECO:0000256" key="6">
    <source>
        <dbReference type="ARBA" id="ARBA00023163"/>
    </source>
</evidence>
<dbReference type="RefSeq" id="WP_087918076.1">
    <property type="nucleotide sequence ID" value="NZ_CP021780.1"/>
</dbReference>
<evidence type="ECO:0000256" key="8">
    <source>
        <dbReference type="PROSITE-ProRule" id="PRU01091"/>
    </source>
</evidence>
<dbReference type="CDD" id="cd17574">
    <property type="entry name" value="REC_OmpR"/>
    <property type="match status" value="1"/>
</dbReference>
<evidence type="ECO:0000313" key="12">
    <source>
        <dbReference type="Proteomes" id="UP000249890"/>
    </source>
</evidence>
<feature type="DNA-binding region" description="OmpR/PhoB-type" evidence="8">
    <location>
        <begin position="125"/>
        <end position="224"/>
    </location>
</feature>
<dbReference type="Gene3D" id="1.10.10.10">
    <property type="entry name" value="Winged helix-like DNA-binding domain superfamily/Winged helix DNA-binding domain"/>
    <property type="match status" value="1"/>
</dbReference>
<keyword evidence="3" id="KW-0902">Two-component regulatory system</keyword>
<dbReference type="CDD" id="cd00383">
    <property type="entry name" value="trans_reg_C"/>
    <property type="match status" value="1"/>
</dbReference>
<feature type="domain" description="Response regulatory" evidence="9">
    <location>
        <begin position="4"/>
        <end position="116"/>
    </location>
</feature>
<evidence type="ECO:0000256" key="5">
    <source>
        <dbReference type="ARBA" id="ARBA00023125"/>
    </source>
</evidence>
<evidence type="ECO:0000259" key="9">
    <source>
        <dbReference type="PROSITE" id="PS50110"/>
    </source>
</evidence>
<keyword evidence="6" id="KW-0804">Transcription</keyword>
<dbReference type="GO" id="GO:0005829">
    <property type="term" value="C:cytosol"/>
    <property type="evidence" value="ECO:0007669"/>
    <property type="project" value="TreeGrafter"/>
</dbReference>
<evidence type="ECO:0000256" key="7">
    <source>
        <dbReference type="PROSITE-ProRule" id="PRU00169"/>
    </source>
</evidence>
<dbReference type="InterPro" id="IPR036388">
    <property type="entry name" value="WH-like_DNA-bd_sf"/>
</dbReference>
<dbReference type="InterPro" id="IPR039420">
    <property type="entry name" value="WalR-like"/>
</dbReference>
<keyword evidence="4" id="KW-0805">Transcription regulation</keyword>
<dbReference type="SUPFAM" id="SSF52172">
    <property type="entry name" value="CheY-like"/>
    <property type="match status" value="1"/>
</dbReference>
<dbReference type="InterPro" id="IPR001789">
    <property type="entry name" value="Sig_transdc_resp-reg_receiver"/>
</dbReference>
<proteinExistence type="predicted"/>
<evidence type="ECO:0000313" key="11">
    <source>
        <dbReference type="EMBL" id="ASA24094.1"/>
    </source>
</evidence>
<dbReference type="FunFam" id="3.40.50.2300:FF:000001">
    <property type="entry name" value="DNA-binding response regulator PhoB"/>
    <property type="match status" value="1"/>
</dbReference>
<keyword evidence="2 7" id="KW-0597">Phosphoprotein</keyword>
<dbReference type="PANTHER" id="PTHR48111">
    <property type="entry name" value="REGULATOR OF RPOS"/>
    <property type="match status" value="1"/>
</dbReference>
<evidence type="ECO:0000256" key="4">
    <source>
        <dbReference type="ARBA" id="ARBA00023015"/>
    </source>
</evidence>
<dbReference type="PROSITE" id="PS50110">
    <property type="entry name" value="RESPONSE_REGULATORY"/>
    <property type="match status" value="1"/>
</dbReference>
<accession>A0A2Z2KDM1</accession>
<protein>
    <submittedName>
        <fullName evidence="11">DNA-binding response regulator</fullName>
    </submittedName>
</protein>
<dbReference type="GO" id="GO:0000156">
    <property type="term" value="F:phosphorelay response regulator activity"/>
    <property type="evidence" value="ECO:0007669"/>
    <property type="project" value="TreeGrafter"/>
</dbReference>
<sequence>MSKLILIVDDEADIVSLLQDYFEINGYRVLTAFSGEEALKQAGCSPDCIILDINMPDLDGLEVCQRIRNFVSCPIMFLTAKVEDNDKINGFRAGGDDYMVKPFSIDELGARVEAHLRREQRRQVQTAAVFSGELVLDYAARVVYCHNEPVSFAKKEFAIIEFLSMNAGQVFDRERIYERLWGYDSEGESAVVAEHIRRIRAKLSAVSSRNYIVTVWGVGYKWVD</sequence>
<dbReference type="Pfam" id="PF00072">
    <property type="entry name" value="Response_reg"/>
    <property type="match status" value="1"/>
</dbReference>
<dbReference type="Proteomes" id="UP000249890">
    <property type="component" value="Chromosome"/>
</dbReference>
<dbReference type="KEGG" id="pdh:B9T62_26910"/>
<dbReference type="GO" id="GO:0000976">
    <property type="term" value="F:transcription cis-regulatory region binding"/>
    <property type="evidence" value="ECO:0007669"/>
    <property type="project" value="TreeGrafter"/>
</dbReference>
<dbReference type="SMART" id="SM00862">
    <property type="entry name" value="Trans_reg_C"/>
    <property type="match status" value="1"/>
</dbReference>
<dbReference type="OrthoDB" id="9790442at2"/>
<dbReference type="InterPro" id="IPR001867">
    <property type="entry name" value="OmpR/PhoB-type_DNA-bd"/>
</dbReference>
<dbReference type="GO" id="GO:0032993">
    <property type="term" value="C:protein-DNA complex"/>
    <property type="evidence" value="ECO:0007669"/>
    <property type="project" value="TreeGrafter"/>
</dbReference>
<dbReference type="InterPro" id="IPR011006">
    <property type="entry name" value="CheY-like_superfamily"/>
</dbReference>
<name>A0A2Z2KDM1_9BACL</name>
<reference evidence="11 12" key="1">
    <citation type="submission" date="2017-06" db="EMBL/GenBank/DDBJ databases">
        <title>Complete genome sequence of Paenibacillus donghaensis KCTC 13049T isolated from East Sea sediment, South Korea.</title>
        <authorList>
            <person name="Jung B.K."/>
            <person name="Hong S.-J."/>
            <person name="Shin J.-H."/>
        </authorList>
    </citation>
    <scope>NUCLEOTIDE SEQUENCE [LARGE SCALE GENOMIC DNA]</scope>
    <source>
        <strain evidence="11 12">KCTC 13049</strain>
    </source>
</reference>
<dbReference type="EMBL" id="CP021780">
    <property type="protein sequence ID" value="ASA24094.1"/>
    <property type="molecule type" value="Genomic_DNA"/>
</dbReference>
<keyword evidence="12" id="KW-1185">Reference proteome</keyword>
<dbReference type="Pfam" id="PF00486">
    <property type="entry name" value="Trans_reg_C"/>
    <property type="match status" value="1"/>
</dbReference>